<evidence type="ECO:0000256" key="1">
    <source>
        <dbReference type="SAM" id="MobiDB-lite"/>
    </source>
</evidence>
<evidence type="ECO:0000313" key="4">
    <source>
        <dbReference type="Proteomes" id="UP000663828"/>
    </source>
</evidence>
<dbReference type="EMBL" id="CAJNOJ010000009">
    <property type="protein sequence ID" value="CAF0778924.1"/>
    <property type="molecule type" value="Genomic_DNA"/>
</dbReference>
<gene>
    <name evidence="2" type="ORF">EDS130_LOCUS3729</name>
    <name evidence="3" type="ORF">XAT740_LOCUS41575</name>
</gene>
<dbReference type="AlphaFoldDB" id="A0A813R8A0"/>
<dbReference type="Pfam" id="PF15320">
    <property type="entry name" value="RAM"/>
    <property type="match status" value="1"/>
</dbReference>
<organism evidence="2 5">
    <name type="scientific">Adineta ricciae</name>
    <name type="common">Rotifer</name>
    <dbReference type="NCBI Taxonomy" id="249248"/>
    <lineage>
        <taxon>Eukaryota</taxon>
        <taxon>Metazoa</taxon>
        <taxon>Spiralia</taxon>
        <taxon>Gnathifera</taxon>
        <taxon>Rotifera</taxon>
        <taxon>Eurotatoria</taxon>
        <taxon>Bdelloidea</taxon>
        <taxon>Adinetida</taxon>
        <taxon>Adinetidae</taxon>
        <taxon>Adineta</taxon>
    </lineage>
</organism>
<dbReference type="GO" id="GO:0003723">
    <property type="term" value="F:RNA binding"/>
    <property type="evidence" value="ECO:0007669"/>
    <property type="project" value="InterPro"/>
</dbReference>
<dbReference type="Proteomes" id="UP000663852">
    <property type="component" value="Unassembled WGS sequence"/>
</dbReference>
<dbReference type="Proteomes" id="UP000663828">
    <property type="component" value="Unassembled WGS sequence"/>
</dbReference>
<feature type="region of interest" description="Disordered" evidence="1">
    <location>
        <begin position="37"/>
        <end position="112"/>
    </location>
</feature>
<keyword evidence="4" id="KW-1185">Reference proteome</keyword>
<name>A0A813R8A0_ADIRI</name>
<evidence type="ECO:0000313" key="2">
    <source>
        <dbReference type="EMBL" id="CAF0778924.1"/>
    </source>
</evidence>
<dbReference type="GO" id="GO:0106005">
    <property type="term" value="P:RNA 5'-cap (guanine-N7)-methylation"/>
    <property type="evidence" value="ECO:0007669"/>
    <property type="project" value="InterPro"/>
</dbReference>
<proteinExistence type="predicted"/>
<reference evidence="2" key="1">
    <citation type="submission" date="2021-02" db="EMBL/GenBank/DDBJ databases">
        <authorList>
            <person name="Nowell W R."/>
        </authorList>
    </citation>
    <scope>NUCLEOTIDE SEQUENCE</scope>
</reference>
<sequence length="112" mass="13712">MTTTNDTEKKDKYARELEELNQLFANRYTKDDKEYVEMTQRPSSPPIVDDWGYEGNFRRTNDNHQRGPSNFARGQRNYSDDRRQRQQQQQRGYSNHDNRYHHRDRSRSPQYH</sequence>
<evidence type="ECO:0000313" key="3">
    <source>
        <dbReference type="EMBL" id="CAF1532479.1"/>
    </source>
</evidence>
<feature type="compositionally biased region" description="Basic and acidic residues" evidence="1">
    <location>
        <begin position="56"/>
        <end position="65"/>
    </location>
</feature>
<evidence type="ECO:0000313" key="5">
    <source>
        <dbReference type="Proteomes" id="UP000663852"/>
    </source>
</evidence>
<comment type="caution">
    <text evidence="2">The sequence shown here is derived from an EMBL/GenBank/DDBJ whole genome shotgun (WGS) entry which is preliminary data.</text>
</comment>
<dbReference type="OrthoDB" id="5875297at2759"/>
<dbReference type="InterPro" id="IPR028271">
    <property type="entry name" value="RAMAC"/>
</dbReference>
<dbReference type="GO" id="GO:0031533">
    <property type="term" value="C:mRNA capping enzyme complex"/>
    <property type="evidence" value="ECO:0007669"/>
    <property type="project" value="InterPro"/>
</dbReference>
<dbReference type="EMBL" id="CAJNOR010004874">
    <property type="protein sequence ID" value="CAF1532479.1"/>
    <property type="molecule type" value="Genomic_DNA"/>
</dbReference>
<accession>A0A813R8A0</accession>
<protein>
    <submittedName>
        <fullName evidence="2">Uncharacterized protein</fullName>
    </submittedName>
</protein>